<evidence type="ECO:0000256" key="3">
    <source>
        <dbReference type="ARBA" id="ARBA00011291"/>
    </source>
</evidence>
<keyword evidence="11" id="KW-0472">Membrane</keyword>
<sequence>MPQMSPLMWFSLFILFSITLILFNQINFFSFKPSFISKTKSESINKKNLNWKW</sequence>
<protein>
    <recommendedName>
        <fullName evidence="12">ATP synthase complex subunit 8</fullName>
    </recommendedName>
</protein>
<evidence type="ECO:0000256" key="8">
    <source>
        <dbReference type="ARBA" id="ARBA00022989"/>
    </source>
</evidence>
<evidence type="ECO:0000256" key="9">
    <source>
        <dbReference type="ARBA" id="ARBA00023065"/>
    </source>
</evidence>
<evidence type="ECO:0000256" key="6">
    <source>
        <dbReference type="ARBA" id="ARBA00022692"/>
    </source>
</evidence>
<comment type="subunit">
    <text evidence="3">F-type ATPases have 2 components, CF(1) - the catalytic core - and CF(0) - the membrane proton channel.</text>
</comment>
<accession>A0A166IHG7</accession>
<evidence type="ECO:0000256" key="11">
    <source>
        <dbReference type="ARBA" id="ARBA00023136"/>
    </source>
</evidence>
<comment type="subcellular location">
    <subcellularLocation>
        <location evidence="1 12">Mitochondrion membrane</location>
        <topology evidence="1 12">Single-pass membrane protein</topology>
    </subcellularLocation>
</comment>
<dbReference type="AlphaFoldDB" id="A0A166IHG7"/>
<evidence type="ECO:0000256" key="12">
    <source>
        <dbReference type="RuleBase" id="RU003661"/>
    </source>
</evidence>
<dbReference type="RefSeq" id="YP_009252448.1">
    <property type="nucleotide sequence ID" value="NC_030165.1"/>
</dbReference>
<keyword evidence="7 12" id="KW-0375">Hydrogen ion transport</keyword>
<evidence type="ECO:0000256" key="2">
    <source>
        <dbReference type="ARBA" id="ARBA00008892"/>
    </source>
</evidence>
<keyword evidence="10 12" id="KW-0496">Mitochondrion</keyword>
<keyword evidence="6 12" id="KW-0812">Transmembrane</keyword>
<dbReference type="GeneID" id="27908126"/>
<evidence type="ECO:0000256" key="7">
    <source>
        <dbReference type="ARBA" id="ARBA00022781"/>
    </source>
</evidence>
<keyword evidence="5 12" id="KW-0138">CF(0)</keyword>
<evidence type="ECO:0000313" key="13">
    <source>
        <dbReference type="EMBL" id="ANA10347.1"/>
    </source>
</evidence>
<name>A0A166IHG7_9ORTH</name>
<gene>
    <name evidence="13" type="primary">ATP8</name>
</gene>
<keyword evidence="4 12" id="KW-0813">Transport</keyword>
<evidence type="ECO:0000256" key="5">
    <source>
        <dbReference type="ARBA" id="ARBA00022547"/>
    </source>
</evidence>
<keyword evidence="8" id="KW-1133">Transmembrane helix</keyword>
<dbReference type="CTD" id="4509"/>
<keyword evidence="9 12" id="KW-0406">Ion transport</keyword>
<proteinExistence type="inferred from homology"/>
<evidence type="ECO:0000256" key="1">
    <source>
        <dbReference type="ARBA" id="ARBA00004304"/>
    </source>
</evidence>
<evidence type="ECO:0000256" key="4">
    <source>
        <dbReference type="ARBA" id="ARBA00022448"/>
    </source>
</evidence>
<dbReference type="GO" id="GO:0015078">
    <property type="term" value="F:proton transmembrane transporter activity"/>
    <property type="evidence" value="ECO:0007669"/>
    <property type="project" value="InterPro"/>
</dbReference>
<comment type="similarity">
    <text evidence="2 12">Belongs to the ATPase protein 8 family.</text>
</comment>
<dbReference type="GO" id="GO:0031966">
    <property type="term" value="C:mitochondrial membrane"/>
    <property type="evidence" value="ECO:0007669"/>
    <property type="project" value="UniProtKB-SubCell"/>
</dbReference>
<organism evidence="13">
    <name type="scientific">Caryanda sp. ZH-2016</name>
    <dbReference type="NCBI Taxonomy" id="1837280"/>
    <lineage>
        <taxon>Eukaryota</taxon>
        <taxon>Metazoa</taxon>
        <taxon>Ecdysozoa</taxon>
        <taxon>Arthropoda</taxon>
        <taxon>Hexapoda</taxon>
        <taxon>Insecta</taxon>
        <taxon>Pterygota</taxon>
        <taxon>Neoptera</taxon>
        <taxon>Polyneoptera</taxon>
        <taxon>Orthoptera</taxon>
        <taxon>Caelifera</taxon>
        <taxon>Acrididea</taxon>
        <taxon>Acridomorpha</taxon>
        <taxon>Acridoidea</taxon>
        <taxon>Acrididae</taxon>
        <taxon>Caryandinae</taxon>
        <taxon>Caryanda</taxon>
    </lineage>
</organism>
<dbReference type="GO" id="GO:0015986">
    <property type="term" value="P:proton motive force-driven ATP synthesis"/>
    <property type="evidence" value="ECO:0007669"/>
    <property type="project" value="InterPro"/>
</dbReference>
<geneLocation type="mitochondrion" evidence="13"/>
<evidence type="ECO:0000256" key="10">
    <source>
        <dbReference type="ARBA" id="ARBA00023128"/>
    </source>
</evidence>
<dbReference type="Pfam" id="PF00895">
    <property type="entry name" value="ATP-synt_8"/>
    <property type="match status" value="1"/>
</dbReference>
<dbReference type="GO" id="GO:0045259">
    <property type="term" value="C:proton-transporting ATP synthase complex"/>
    <property type="evidence" value="ECO:0007669"/>
    <property type="project" value="UniProtKB-KW"/>
</dbReference>
<dbReference type="EMBL" id="KU375571">
    <property type="protein sequence ID" value="ANA10347.1"/>
    <property type="molecule type" value="Genomic_DNA"/>
</dbReference>
<reference evidence="13" key="1">
    <citation type="submission" date="2016-01" db="EMBL/GenBank/DDBJ databases">
        <title>The complete mitochondrial genome of a newly discovered grasshopper Caryanda sp. (Acrididae; Caryandinae; Caryanda).</title>
        <authorList>
            <person name="Mao B.-Y."/>
            <person name="Hu Z."/>
        </authorList>
    </citation>
    <scope>NUCLEOTIDE SEQUENCE</scope>
</reference>
<dbReference type="InterPro" id="IPR001421">
    <property type="entry name" value="ATP8_metazoa"/>
</dbReference>